<dbReference type="EMBL" id="FCOK02000116">
    <property type="protein sequence ID" value="SAL71824.1"/>
    <property type="molecule type" value="Genomic_DNA"/>
</dbReference>
<dbReference type="OrthoDB" id="5325135at2"/>
<accession>A0A158JSB7</accession>
<evidence type="ECO:0000313" key="2">
    <source>
        <dbReference type="EMBL" id="SAL71824.1"/>
    </source>
</evidence>
<reference evidence="2 3" key="1">
    <citation type="submission" date="2016-01" db="EMBL/GenBank/DDBJ databases">
        <authorList>
            <person name="Oliw E.H."/>
        </authorList>
    </citation>
    <scope>NUCLEOTIDE SEQUENCE [LARGE SCALE GENOMIC DNA]</scope>
    <source>
        <strain evidence="2">LMG 27134</strain>
    </source>
</reference>
<evidence type="ECO:0000313" key="3">
    <source>
        <dbReference type="Proteomes" id="UP000054683"/>
    </source>
</evidence>
<sequence length="59" mass="6251">MRKFVNAFVRDDRGVSALEYAMMAGIVAVTLALVGATFKTSIQALFTTMTTSVSTATTS</sequence>
<dbReference type="RefSeq" id="WP_062092739.1">
    <property type="nucleotide sequence ID" value="NZ_FCOK02000116.1"/>
</dbReference>
<keyword evidence="1" id="KW-1133">Transmembrane helix</keyword>
<dbReference type="Pfam" id="PF04964">
    <property type="entry name" value="Flp_Fap"/>
    <property type="match status" value="1"/>
</dbReference>
<feature type="transmembrane region" description="Helical" evidence="1">
    <location>
        <begin position="20"/>
        <end position="38"/>
    </location>
</feature>
<evidence type="ECO:0000256" key="1">
    <source>
        <dbReference type="SAM" id="Phobius"/>
    </source>
</evidence>
<protein>
    <submittedName>
        <fullName evidence="2">Flp/Fap pilin component</fullName>
    </submittedName>
</protein>
<name>A0A158JSB7_9BURK</name>
<keyword evidence="1" id="KW-0472">Membrane</keyword>
<dbReference type="Proteomes" id="UP000054683">
    <property type="component" value="Unassembled WGS sequence"/>
</dbReference>
<gene>
    <name evidence="2" type="ORF">AWB69_08703</name>
</gene>
<organism evidence="2 3">
    <name type="scientific">Caballeronia udeis</name>
    <dbReference type="NCBI Taxonomy" id="1232866"/>
    <lineage>
        <taxon>Bacteria</taxon>
        <taxon>Pseudomonadati</taxon>
        <taxon>Pseudomonadota</taxon>
        <taxon>Betaproteobacteria</taxon>
        <taxon>Burkholderiales</taxon>
        <taxon>Burkholderiaceae</taxon>
        <taxon>Caballeronia</taxon>
    </lineage>
</organism>
<dbReference type="InterPro" id="IPR007047">
    <property type="entry name" value="Flp_Fap"/>
</dbReference>
<proteinExistence type="predicted"/>
<keyword evidence="1" id="KW-0812">Transmembrane</keyword>
<dbReference type="AlphaFoldDB" id="A0A158JSB7"/>